<feature type="domain" description="HTH cro/C1-type" evidence="1">
    <location>
        <begin position="16"/>
        <end position="70"/>
    </location>
</feature>
<dbReference type="Pfam" id="PF13443">
    <property type="entry name" value="HTH_26"/>
    <property type="match status" value="1"/>
</dbReference>
<reference evidence="2 3" key="1">
    <citation type="submission" date="2018-08" db="EMBL/GenBank/DDBJ databases">
        <title>A genome reference for cultivated species of the human gut microbiota.</title>
        <authorList>
            <person name="Zou Y."/>
            <person name="Xue W."/>
            <person name="Luo G."/>
        </authorList>
    </citation>
    <scope>NUCLEOTIDE SEQUENCE [LARGE SCALE GENOMIC DNA]</scope>
    <source>
        <strain evidence="2 3">AM33-3BH</strain>
    </source>
</reference>
<protein>
    <submittedName>
        <fullName evidence="2">XRE family transcriptional regulator</fullName>
    </submittedName>
</protein>
<organism evidence="2 3">
    <name type="scientific">Streptococcus parasanguinis</name>
    <dbReference type="NCBI Taxonomy" id="1318"/>
    <lineage>
        <taxon>Bacteria</taxon>
        <taxon>Bacillati</taxon>
        <taxon>Bacillota</taxon>
        <taxon>Bacilli</taxon>
        <taxon>Lactobacillales</taxon>
        <taxon>Streptococcaceae</taxon>
        <taxon>Streptococcus</taxon>
    </lineage>
</organism>
<name>A0A414CIL6_STRPA</name>
<dbReference type="CDD" id="cd00093">
    <property type="entry name" value="HTH_XRE"/>
    <property type="match status" value="1"/>
</dbReference>
<dbReference type="AlphaFoldDB" id="A0A414CIL6"/>
<sequence>MAGYTKNQIEHFKEQLKLLMKSHNLTARKLSKEIGYSMTTISSLLTGKRKVHEYHIKMICEYFEIGEKAIMGDADELADYKLYENGRYLCTGSLKKLSKITGKDKLLLKFYADLNKKGKDTGNLKLVKK</sequence>
<gene>
    <name evidence="2" type="ORF">DW820_05595</name>
</gene>
<comment type="caution">
    <text evidence="2">The sequence shown here is derived from an EMBL/GenBank/DDBJ whole genome shotgun (WGS) entry which is preliminary data.</text>
</comment>
<dbReference type="SMART" id="SM00530">
    <property type="entry name" value="HTH_XRE"/>
    <property type="match status" value="1"/>
</dbReference>
<dbReference type="EMBL" id="QSIO01000002">
    <property type="protein sequence ID" value="RHC94811.1"/>
    <property type="molecule type" value="Genomic_DNA"/>
</dbReference>
<evidence type="ECO:0000313" key="2">
    <source>
        <dbReference type="EMBL" id="RHC94811.1"/>
    </source>
</evidence>
<dbReference type="Gene3D" id="1.10.260.40">
    <property type="entry name" value="lambda repressor-like DNA-binding domains"/>
    <property type="match status" value="1"/>
</dbReference>
<dbReference type="Proteomes" id="UP000285773">
    <property type="component" value="Unassembled WGS sequence"/>
</dbReference>
<dbReference type="InterPro" id="IPR001387">
    <property type="entry name" value="Cro/C1-type_HTH"/>
</dbReference>
<accession>A0A414CIL6</accession>
<dbReference type="GO" id="GO:0003677">
    <property type="term" value="F:DNA binding"/>
    <property type="evidence" value="ECO:0007669"/>
    <property type="project" value="InterPro"/>
</dbReference>
<evidence type="ECO:0000259" key="1">
    <source>
        <dbReference type="PROSITE" id="PS50943"/>
    </source>
</evidence>
<dbReference type="PROSITE" id="PS50943">
    <property type="entry name" value="HTH_CROC1"/>
    <property type="match status" value="1"/>
</dbReference>
<dbReference type="RefSeq" id="WP_118095693.1">
    <property type="nucleotide sequence ID" value="NZ_QSIO01000002.1"/>
</dbReference>
<dbReference type="InterPro" id="IPR010982">
    <property type="entry name" value="Lambda_DNA-bd_dom_sf"/>
</dbReference>
<proteinExistence type="predicted"/>
<evidence type="ECO:0000313" key="3">
    <source>
        <dbReference type="Proteomes" id="UP000285773"/>
    </source>
</evidence>
<dbReference type="SUPFAM" id="SSF47413">
    <property type="entry name" value="lambda repressor-like DNA-binding domains"/>
    <property type="match status" value="1"/>
</dbReference>